<evidence type="ECO:0000256" key="2">
    <source>
        <dbReference type="ARBA" id="ARBA00011738"/>
    </source>
</evidence>
<comment type="catalytic activity">
    <reaction evidence="7 8">
        <text>adenosine(34) in tRNA + H2O + H(+) = inosine(34) in tRNA + NH4(+)</text>
        <dbReference type="Rhea" id="RHEA:43168"/>
        <dbReference type="Rhea" id="RHEA-COMP:10373"/>
        <dbReference type="Rhea" id="RHEA-COMP:10374"/>
        <dbReference type="ChEBI" id="CHEBI:15377"/>
        <dbReference type="ChEBI" id="CHEBI:15378"/>
        <dbReference type="ChEBI" id="CHEBI:28938"/>
        <dbReference type="ChEBI" id="CHEBI:74411"/>
        <dbReference type="ChEBI" id="CHEBI:82852"/>
        <dbReference type="EC" id="3.5.4.33"/>
    </reaction>
</comment>
<evidence type="ECO:0000256" key="1">
    <source>
        <dbReference type="ARBA" id="ARBA00010669"/>
    </source>
</evidence>
<dbReference type="CDD" id="cd01285">
    <property type="entry name" value="nucleoside_deaminase"/>
    <property type="match status" value="1"/>
</dbReference>
<dbReference type="RefSeq" id="WP_340235720.1">
    <property type="nucleotide sequence ID" value="NZ_JBBEWC010000004.1"/>
</dbReference>
<dbReference type="PANTHER" id="PTHR11079">
    <property type="entry name" value="CYTOSINE DEAMINASE FAMILY MEMBER"/>
    <property type="match status" value="1"/>
</dbReference>
<sequence length="153" mass="16548">MLALNYPLYSHEYFMAKALDLAIQSGEAGEIPVGAIVVAGGSKIIGKGSNQTEQLNDVTAHAEIIAITAAAQFLGAKYLKDCTLYVTLEPCVMCAGALNWAQIDRIVYGASDSKRGFSRATPNLLHPKTNVVKGILEKDCEIILKNFFKTLRT</sequence>
<accession>A0ABW5J6M4</accession>
<reference evidence="11" key="1">
    <citation type="journal article" date="2019" name="Int. J. Syst. Evol. Microbiol.">
        <title>The Global Catalogue of Microorganisms (GCM) 10K type strain sequencing project: providing services to taxonomists for standard genome sequencing and annotation.</title>
        <authorList>
            <consortium name="The Broad Institute Genomics Platform"/>
            <consortium name="The Broad Institute Genome Sequencing Center for Infectious Disease"/>
            <person name="Wu L."/>
            <person name="Ma J."/>
        </authorList>
    </citation>
    <scope>NUCLEOTIDE SEQUENCE [LARGE SCALE GENOMIC DNA]</scope>
    <source>
        <strain evidence="11">KCTC 52344</strain>
    </source>
</reference>
<organism evidence="10 11">
    <name type="scientific">Emticicia soli</name>
    <dbReference type="NCBI Taxonomy" id="2027878"/>
    <lineage>
        <taxon>Bacteria</taxon>
        <taxon>Pseudomonadati</taxon>
        <taxon>Bacteroidota</taxon>
        <taxon>Cytophagia</taxon>
        <taxon>Cytophagales</taxon>
        <taxon>Leadbetterellaceae</taxon>
        <taxon>Emticicia</taxon>
    </lineage>
</organism>
<feature type="domain" description="CMP/dCMP-type deaminase" evidence="9">
    <location>
        <begin position="9"/>
        <end position="120"/>
    </location>
</feature>
<gene>
    <name evidence="8" type="primary">tadA</name>
    <name evidence="10" type="ORF">ACFSR2_05170</name>
</gene>
<evidence type="ECO:0000313" key="11">
    <source>
        <dbReference type="Proteomes" id="UP001597510"/>
    </source>
</evidence>
<comment type="subunit">
    <text evidence="2 8">Homodimer.</text>
</comment>
<evidence type="ECO:0000256" key="3">
    <source>
        <dbReference type="ARBA" id="ARBA00022694"/>
    </source>
</evidence>
<dbReference type="EMBL" id="JBHULC010000004">
    <property type="protein sequence ID" value="MFD2520265.1"/>
    <property type="molecule type" value="Genomic_DNA"/>
</dbReference>
<name>A0ABW5J6M4_9BACT</name>
<dbReference type="InterPro" id="IPR016192">
    <property type="entry name" value="APOBEC/CMP_deaminase_Zn-bd"/>
</dbReference>
<dbReference type="PANTHER" id="PTHR11079:SF202">
    <property type="entry name" value="TRNA-SPECIFIC ADENOSINE DEAMINASE"/>
    <property type="match status" value="1"/>
</dbReference>
<dbReference type="HAMAP" id="MF_00972">
    <property type="entry name" value="tRNA_aden_deaminase"/>
    <property type="match status" value="1"/>
</dbReference>
<dbReference type="InterPro" id="IPR028883">
    <property type="entry name" value="tRNA_aden_deaminase"/>
</dbReference>
<keyword evidence="5 8" id="KW-0378">Hydrolase</keyword>
<keyword evidence="11" id="KW-1185">Reference proteome</keyword>
<dbReference type="PROSITE" id="PS51747">
    <property type="entry name" value="CYT_DCMP_DEAMINASES_2"/>
    <property type="match status" value="1"/>
</dbReference>
<feature type="binding site" evidence="8">
    <location>
        <position position="94"/>
    </location>
    <ligand>
        <name>Zn(2+)</name>
        <dbReference type="ChEBI" id="CHEBI:29105"/>
        <note>catalytic</note>
    </ligand>
</feature>
<dbReference type="GO" id="GO:0052717">
    <property type="term" value="F:tRNA-specific adenosine-34 deaminase activity"/>
    <property type="evidence" value="ECO:0007669"/>
    <property type="project" value="UniProtKB-EC"/>
</dbReference>
<keyword evidence="3 8" id="KW-0819">tRNA processing</keyword>
<dbReference type="Pfam" id="PF14437">
    <property type="entry name" value="MafB19-deam"/>
    <property type="match status" value="1"/>
</dbReference>
<feature type="active site" description="Proton donor" evidence="8">
    <location>
        <position position="63"/>
    </location>
</feature>
<feature type="binding site" evidence="8">
    <location>
        <position position="91"/>
    </location>
    <ligand>
        <name>Zn(2+)</name>
        <dbReference type="ChEBI" id="CHEBI:29105"/>
        <note>catalytic</note>
    </ligand>
</feature>
<comment type="function">
    <text evidence="8">Catalyzes the deamination of adenosine to inosine at the wobble position 34 of tRNA(Arg2).</text>
</comment>
<evidence type="ECO:0000256" key="4">
    <source>
        <dbReference type="ARBA" id="ARBA00022723"/>
    </source>
</evidence>
<dbReference type="Gene3D" id="3.40.140.10">
    <property type="entry name" value="Cytidine Deaminase, domain 2"/>
    <property type="match status" value="1"/>
</dbReference>
<evidence type="ECO:0000256" key="8">
    <source>
        <dbReference type="HAMAP-Rule" id="MF_00972"/>
    </source>
</evidence>
<comment type="cofactor">
    <cofactor evidence="8">
        <name>Zn(2+)</name>
        <dbReference type="ChEBI" id="CHEBI:29105"/>
    </cofactor>
    <text evidence="8">Binds 1 zinc ion per subunit.</text>
</comment>
<keyword evidence="6 8" id="KW-0862">Zinc</keyword>
<evidence type="ECO:0000256" key="7">
    <source>
        <dbReference type="ARBA" id="ARBA00048045"/>
    </source>
</evidence>
<evidence type="ECO:0000256" key="6">
    <source>
        <dbReference type="ARBA" id="ARBA00022833"/>
    </source>
</evidence>
<keyword evidence="4 8" id="KW-0479">Metal-binding</keyword>
<dbReference type="SUPFAM" id="SSF53927">
    <property type="entry name" value="Cytidine deaminase-like"/>
    <property type="match status" value="1"/>
</dbReference>
<dbReference type="InterPro" id="IPR016193">
    <property type="entry name" value="Cytidine_deaminase-like"/>
</dbReference>
<dbReference type="Proteomes" id="UP001597510">
    <property type="component" value="Unassembled WGS sequence"/>
</dbReference>
<proteinExistence type="inferred from homology"/>
<evidence type="ECO:0000256" key="5">
    <source>
        <dbReference type="ARBA" id="ARBA00022801"/>
    </source>
</evidence>
<protein>
    <recommendedName>
        <fullName evidence="8">tRNA-specific adenosine deaminase</fullName>
        <ecNumber evidence="8">3.5.4.33</ecNumber>
    </recommendedName>
</protein>
<dbReference type="InterPro" id="IPR002125">
    <property type="entry name" value="CMP_dCMP_dom"/>
</dbReference>
<dbReference type="PROSITE" id="PS00903">
    <property type="entry name" value="CYT_DCMP_DEAMINASES_1"/>
    <property type="match status" value="1"/>
</dbReference>
<comment type="caution">
    <text evidence="10">The sequence shown here is derived from an EMBL/GenBank/DDBJ whole genome shotgun (WGS) entry which is preliminary data.</text>
</comment>
<comment type="similarity">
    <text evidence="1">Belongs to the cytidine and deoxycytidylate deaminase family. ADAT2 subfamily.</text>
</comment>
<dbReference type="EC" id="3.5.4.33" evidence="8"/>
<evidence type="ECO:0000313" key="10">
    <source>
        <dbReference type="EMBL" id="MFD2520265.1"/>
    </source>
</evidence>
<feature type="binding site" evidence="8">
    <location>
        <position position="61"/>
    </location>
    <ligand>
        <name>Zn(2+)</name>
        <dbReference type="ChEBI" id="CHEBI:29105"/>
        <note>catalytic</note>
    </ligand>
</feature>
<dbReference type="InterPro" id="IPR058535">
    <property type="entry name" value="MafB19-deam"/>
</dbReference>
<evidence type="ECO:0000259" key="9">
    <source>
        <dbReference type="PROSITE" id="PS51747"/>
    </source>
</evidence>